<keyword evidence="2" id="KW-1185">Reference proteome</keyword>
<reference evidence="1 2" key="1">
    <citation type="submission" date="2019-12" db="EMBL/GenBank/DDBJ databases">
        <title>A genome sequence resource for the geographically widespread anthracnose pathogen Colletotrichum asianum.</title>
        <authorList>
            <person name="Meng Y."/>
        </authorList>
    </citation>
    <scope>NUCLEOTIDE SEQUENCE [LARGE SCALE GENOMIC DNA]</scope>
    <source>
        <strain evidence="1 2">ICMP 18580</strain>
    </source>
</reference>
<sequence>MEQCDPYITLMDYDISHGEDDLSKQALFSDFWVLSKTIWETQSAVDGNFSEAQYNPRINAPMIEASTASDAPQHGCISEELRDFEATTASIFIPCISRFADVGKLGYKMVDNYSVFNSWGAQE</sequence>
<accession>A0A8H3ZMK1</accession>
<dbReference type="AlphaFoldDB" id="A0A8H3ZMK1"/>
<organism evidence="1 2">
    <name type="scientific">Colletotrichum asianum</name>
    <dbReference type="NCBI Taxonomy" id="702518"/>
    <lineage>
        <taxon>Eukaryota</taxon>
        <taxon>Fungi</taxon>
        <taxon>Dikarya</taxon>
        <taxon>Ascomycota</taxon>
        <taxon>Pezizomycotina</taxon>
        <taxon>Sordariomycetes</taxon>
        <taxon>Hypocreomycetidae</taxon>
        <taxon>Glomerellales</taxon>
        <taxon>Glomerellaceae</taxon>
        <taxon>Colletotrichum</taxon>
        <taxon>Colletotrichum gloeosporioides species complex</taxon>
    </lineage>
</organism>
<name>A0A8H3ZMK1_9PEZI</name>
<comment type="caution">
    <text evidence="1">The sequence shown here is derived from an EMBL/GenBank/DDBJ whole genome shotgun (WGS) entry which is preliminary data.</text>
</comment>
<evidence type="ECO:0000313" key="2">
    <source>
        <dbReference type="Proteomes" id="UP000434172"/>
    </source>
</evidence>
<gene>
    <name evidence="1" type="ORF">GQ607_015682</name>
</gene>
<evidence type="ECO:0000313" key="1">
    <source>
        <dbReference type="EMBL" id="KAF0317095.1"/>
    </source>
</evidence>
<dbReference type="Proteomes" id="UP000434172">
    <property type="component" value="Unassembled WGS sequence"/>
</dbReference>
<protein>
    <submittedName>
        <fullName evidence="1">Uncharacterized protein</fullName>
    </submittedName>
</protein>
<proteinExistence type="predicted"/>
<dbReference type="EMBL" id="WOWK01000138">
    <property type="protein sequence ID" value="KAF0317095.1"/>
    <property type="molecule type" value="Genomic_DNA"/>
</dbReference>
<dbReference type="OrthoDB" id="4850128at2759"/>